<protein>
    <submittedName>
        <fullName evidence="3">Uncharacterized protein</fullName>
    </submittedName>
</protein>
<organism evidence="3">
    <name type="scientific">Anopheles coluzzii</name>
    <name type="common">African malaria mosquito</name>
    <dbReference type="NCBI Taxonomy" id="1518534"/>
    <lineage>
        <taxon>Eukaryota</taxon>
        <taxon>Metazoa</taxon>
        <taxon>Ecdysozoa</taxon>
        <taxon>Arthropoda</taxon>
        <taxon>Hexapoda</taxon>
        <taxon>Insecta</taxon>
        <taxon>Pterygota</taxon>
        <taxon>Neoptera</taxon>
        <taxon>Endopterygota</taxon>
        <taxon>Diptera</taxon>
        <taxon>Nematocera</taxon>
        <taxon>Culicoidea</taxon>
        <taxon>Culicidae</taxon>
        <taxon>Anophelinae</taxon>
        <taxon>Anopheles</taxon>
    </lineage>
</organism>
<evidence type="ECO:0000256" key="2">
    <source>
        <dbReference type="SAM" id="Phobius"/>
    </source>
</evidence>
<dbReference type="Proteomes" id="UP000075882">
    <property type="component" value="Unassembled WGS sequence"/>
</dbReference>
<feature type="transmembrane region" description="Helical" evidence="2">
    <location>
        <begin position="12"/>
        <end position="35"/>
    </location>
</feature>
<dbReference type="EnsemblMetazoa" id="ACOM041467-RA">
    <property type="protein sequence ID" value="ACOM041467-PA.1"/>
    <property type="gene ID" value="ACOM041467"/>
</dbReference>
<name>A0A8W7Q301_ANOCL</name>
<keyword evidence="2" id="KW-0812">Transmembrane</keyword>
<evidence type="ECO:0000256" key="1">
    <source>
        <dbReference type="SAM" id="MobiDB-lite"/>
    </source>
</evidence>
<sequence>MKSSGWRKAFAVSLFACAPVLRLIFGLMVVMMIGLSVELKYPSQRQTLVISGLMLQLVQVGSRIAMMKNGSQQHTNAPVMMASVLAAFRSRFESVDDCVFLREASPDEPGGRVVDEQDAWLPDG</sequence>
<keyword evidence="2" id="KW-1133">Transmembrane helix</keyword>
<proteinExistence type="predicted"/>
<keyword evidence="2" id="KW-0472">Membrane</keyword>
<accession>A0A8W7Q301</accession>
<reference evidence="3" key="1">
    <citation type="submission" date="2022-08" db="UniProtKB">
        <authorList>
            <consortium name="EnsemblMetazoa"/>
        </authorList>
    </citation>
    <scope>IDENTIFICATION</scope>
</reference>
<evidence type="ECO:0000313" key="3">
    <source>
        <dbReference type="EnsemblMetazoa" id="ACOM041467-PA.1"/>
    </source>
</evidence>
<dbReference type="AlphaFoldDB" id="A0A8W7Q301"/>
<feature type="region of interest" description="Disordered" evidence="1">
    <location>
        <begin position="105"/>
        <end position="124"/>
    </location>
</feature>